<reference evidence="5 6" key="1">
    <citation type="submission" date="2017-06" db="EMBL/GenBank/DDBJ databases">
        <title>Aedes aegypti genome working group (AGWG) sequencing and assembly.</title>
        <authorList>
            <consortium name="Aedes aegypti Genome Working Group (AGWG)"/>
            <person name="Matthews B.J."/>
        </authorList>
    </citation>
    <scope>NUCLEOTIDE SEQUENCE [LARGE SCALE GENOMIC DNA]</scope>
    <source>
        <strain evidence="5 6">LVP_AGWG</strain>
    </source>
</reference>
<dbReference type="GO" id="GO:0005179">
    <property type="term" value="F:hormone activity"/>
    <property type="evidence" value="ECO:0007669"/>
    <property type="project" value="InterPro"/>
</dbReference>
<dbReference type="InParanoid" id="A0A1S4EZN6"/>
<comment type="similarity">
    <text evidence="2">Belongs to the arthropod PDH family.</text>
</comment>
<evidence type="ECO:0000256" key="4">
    <source>
        <dbReference type="ARBA" id="ARBA00022815"/>
    </source>
</evidence>
<evidence type="ECO:0000313" key="5">
    <source>
        <dbReference type="EnsemblMetazoa" id="AAEL001754-PA"/>
    </source>
</evidence>
<gene>
    <name evidence="5" type="primary">5572286</name>
</gene>
<reference evidence="5" key="2">
    <citation type="submission" date="2021-02" db="UniProtKB">
        <authorList>
            <consortium name="EnsemblMetazoa"/>
        </authorList>
    </citation>
    <scope>IDENTIFICATION</scope>
    <source>
        <strain evidence="5">LVP_AGWG</strain>
    </source>
</reference>
<evidence type="ECO:0000313" key="6">
    <source>
        <dbReference type="Proteomes" id="UP000008820"/>
    </source>
</evidence>
<proteinExistence type="inferred from homology"/>
<protein>
    <submittedName>
        <fullName evidence="5">Uncharacterized protein</fullName>
    </submittedName>
</protein>
<sequence length="105" mass="11744">MVNVQASFFVAICLCLSICASMPSYDDGIVDVDNEPFIRQLAELLAESDTNELSEIYSLPACRVCFYHLHNPYVNVVSNKRYGKRNSELINSLLSLPKKLNDAGK</sequence>
<evidence type="ECO:0000256" key="1">
    <source>
        <dbReference type="ARBA" id="ARBA00004613"/>
    </source>
</evidence>
<dbReference type="Pfam" id="PF06324">
    <property type="entry name" value="Pigment_DH"/>
    <property type="match status" value="1"/>
</dbReference>
<dbReference type="GO" id="GO:0009416">
    <property type="term" value="P:response to light stimulus"/>
    <property type="evidence" value="ECO:0007669"/>
    <property type="project" value="InterPro"/>
</dbReference>
<accession>A0A1S4EZN6</accession>
<keyword evidence="3" id="KW-0964">Secreted</keyword>
<evidence type="ECO:0000256" key="2">
    <source>
        <dbReference type="ARBA" id="ARBA00010172"/>
    </source>
</evidence>
<dbReference type="EnsemblMetazoa" id="AAEL001754-RA">
    <property type="protein sequence ID" value="AAEL001754-PA"/>
    <property type="gene ID" value="AAEL001754"/>
</dbReference>
<dbReference type="AlphaFoldDB" id="A0A1S4EZN6"/>
<organism evidence="5 6">
    <name type="scientific">Aedes aegypti</name>
    <name type="common">Yellowfever mosquito</name>
    <name type="synonym">Culex aegypti</name>
    <dbReference type="NCBI Taxonomy" id="7159"/>
    <lineage>
        <taxon>Eukaryota</taxon>
        <taxon>Metazoa</taxon>
        <taxon>Ecdysozoa</taxon>
        <taxon>Arthropoda</taxon>
        <taxon>Hexapoda</taxon>
        <taxon>Insecta</taxon>
        <taxon>Pterygota</taxon>
        <taxon>Neoptera</taxon>
        <taxon>Endopterygota</taxon>
        <taxon>Diptera</taxon>
        <taxon>Nematocera</taxon>
        <taxon>Culicoidea</taxon>
        <taxon>Culicidae</taxon>
        <taxon>Culicinae</taxon>
        <taxon>Aedini</taxon>
        <taxon>Aedes</taxon>
        <taxon>Stegomyia</taxon>
    </lineage>
</organism>
<evidence type="ECO:0000256" key="3">
    <source>
        <dbReference type="ARBA" id="ARBA00022525"/>
    </source>
</evidence>
<dbReference type="InterPro" id="IPR009396">
    <property type="entry name" value="Pigment_DH"/>
</dbReference>
<dbReference type="OrthoDB" id="8178425at2759"/>
<keyword evidence="4" id="KW-0027">Amidation</keyword>
<dbReference type="VEuPathDB" id="VectorBase:AAEL001754"/>
<dbReference type="GO" id="GO:0005576">
    <property type="term" value="C:extracellular region"/>
    <property type="evidence" value="ECO:0007669"/>
    <property type="project" value="UniProtKB-SubCell"/>
</dbReference>
<comment type="subcellular location">
    <subcellularLocation>
        <location evidence="1">Secreted</location>
    </subcellularLocation>
</comment>
<name>A0A1S4EZN6_AEDAE</name>
<keyword evidence="6" id="KW-1185">Reference proteome</keyword>
<dbReference type="Proteomes" id="UP000008820">
    <property type="component" value="Chromosome 2"/>
</dbReference>